<protein>
    <recommendedName>
        <fullName evidence="3">valine--tRNA ligase</fullName>
        <ecNumber evidence="3">6.1.1.9</ecNumber>
    </recommendedName>
    <alternativeName>
        <fullName evidence="10">Valyl-tRNA synthetase</fullName>
    </alternativeName>
</protein>
<sequence length="1366" mass="156287">MTEVRNKENDNANDLLIEQSAFAFDDVLDELLEPDRVVQAEYFLEACSTEEARIINNANVVDGNNHELIDNNEEDAEYNNEMKQLELKISDVFEETEAILTNERKKNDNKDENQEEMAVDNDKEDGNSENSSDVVDEDSDDKKEDDKDEEDEDEEYVVEKILDKRYNRRKKRIEYLIKWAGYDNENENTWESAENCKSAPEAIREYEESLKKGAKKYLLRSRPVTEESGPSGDEEELPKSLKRKTNEIKKELYSEESGGDDGEEVKSKRTKVDCILGVKKEDNEILAVVRFEDGHHDLISTRILVNKCPKVMSNAIETGAVQGNDVLASGKSKTAKELKKEAVKAAKLAKFYEKVKKAEVKANQTKQPTAEAKKREICEYTANTKPGEKKNTIVELPNAYSPKYVEAAWYEWWEQSGFFRPEYKRDLSKPNPKGIFTLVIPPPNVTGTLHLGHALATSVEDAVCRWHRMKGKTVLFNPGCDHAGIATQVVVEKRLKRELGLTRHDLGREKFVEEVWKWKNEKGELIYDQLRKIGAGVDWDRACFMMDPKITRAVTHAFIVMHEKGIIYRSNRLVNWCCVLRSAISDIEVDKMELSGRTLLSVPGYLKKIEFGVLISFAYQIENSDEELVVATTRIETMLGDSAVAVHPEDNRYKHLIGKNCIHPFLQRKLPIVADSFVDMEFGTGAVKITPAHDHNDYEVGIRHNLAFITCFTDDGNMNEQCGEFKNMKRFEARDAVLEALKKKGLFRGKCDNPMVVPLCSRSKDIVEPILKSQWYVKCNHMAQRAIEAVEKGHLKIVPDFHVATWRKWLENIRDWCISRQLWWGHRIPAYFITVEDPKIPAGTSDNNDYWVSAHNVAEAVKKAARKFDISEAKISVKRDEDVLDTWFSSGMWPFEIFGWPEKTADLDKFFPGALLETGHDILFFWVARMVFMSQELTGKLPFQEVYLHAMIRDAHGRKMSKSLGNVIDPLNVIHGVSLTQLNKILESGNLDPKELKTAKEGQARDYPNGIPECGTDALRFALINYTSQSRDINLDVLRIQGYRFFCNKIWQASRFTLMQLRNNFVPAEKFYLPEKSSILDRWILSRLSYAVESSNNEMSSYHFSRVTTVLYNFWQYDFCDIYIEGCKPLFADGENSNGAEVARKMLFECVETGLRLLSPFMPFITEELWQRLPPRASKEQPESLCVAPYPETEQYAFRDETLENRVSHAMHIVKTVRSLRSDYGLTAKVKTELYIIFENSSEVIEMEDLIPLITTLTSSSKVSLLTANKIQQMPPDSVQVVVSATCKISLLLKNIIDVPKEIMKLTDREEKLMVQLKKLEETMSSPSYSKVPLGIRNNNAEKIASLLAESKHLNEAIIALKNSLA</sequence>
<dbReference type="Gene3D" id="2.40.50.40">
    <property type="match status" value="1"/>
</dbReference>
<dbReference type="GO" id="GO:0004832">
    <property type="term" value="F:valine-tRNA ligase activity"/>
    <property type="evidence" value="ECO:0007669"/>
    <property type="project" value="UniProtKB-EC"/>
</dbReference>
<keyword evidence="9" id="KW-0539">Nucleus</keyword>
<dbReference type="WBParaSite" id="nOo.2.0.1.t01850-RA">
    <property type="protein sequence ID" value="nOo.2.0.1.t01850-RA"/>
    <property type="gene ID" value="nOo.2.0.1.g01850"/>
</dbReference>
<dbReference type="Gene3D" id="3.90.740.10">
    <property type="entry name" value="Valyl/Leucyl/Isoleucyl-tRNA synthetase, editing domain"/>
    <property type="match status" value="1"/>
</dbReference>
<dbReference type="InterPro" id="IPR014729">
    <property type="entry name" value="Rossmann-like_a/b/a_fold"/>
</dbReference>
<keyword evidence="8 12" id="KW-0030">Aminoacyl-tRNA synthetase</keyword>
<comment type="subcellular location">
    <subcellularLocation>
        <location evidence="1">Nucleus</location>
    </subcellularLocation>
</comment>
<dbReference type="InterPro" id="IPR000953">
    <property type="entry name" value="Chromo/chromo_shadow_dom"/>
</dbReference>
<dbReference type="Gene3D" id="1.10.730.10">
    <property type="entry name" value="Isoleucyl-tRNA Synthetase, Domain 1"/>
    <property type="match status" value="1"/>
</dbReference>
<evidence type="ECO:0000313" key="16">
    <source>
        <dbReference type="EMBL" id="VDK65065.1"/>
    </source>
</evidence>
<dbReference type="SMART" id="SM00298">
    <property type="entry name" value="CHROMO"/>
    <property type="match status" value="1"/>
</dbReference>
<dbReference type="NCBIfam" id="NF004349">
    <property type="entry name" value="PRK05729.1"/>
    <property type="match status" value="1"/>
</dbReference>
<dbReference type="GO" id="GO:0006438">
    <property type="term" value="P:valyl-tRNA aminoacylation"/>
    <property type="evidence" value="ECO:0007669"/>
    <property type="project" value="InterPro"/>
</dbReference>
<reference evidence="16 17" key="2">
    <citation type="submission" date="2018-08" db="EMBL/GenBank/DDBJ databases">
        <authorList>
            <person name="Laetsch R D."/>
            <person name="Stevens L."/>
            <person name="Kumar S."/>
            <person name="Blaxter L. M."/>
        </authorList>
    </citation>
    <scope>NUCLEOTIDE SEQUENCE [LARGE SCALE GENOMIC DNA]</scope>
</reference>
<dbReference type="InterPro" id="IPR009080">
    <property type="entry name" value="tRNAsynth_Ia_anticodon-bd"/>
</dbReference>
<evidence type="ECO:0000256" key="9">
    <source>
        <dbReference type="ARBA" id="ARBA00023242"/>
    </source>
</evidence>
<dbReference type="GO" id="GO:0005524">
    <property type="term" value="F:ATP binding"/>
    <property type="evidence" value="ECO:0007669"/>
    <property type="project" value="UniProtKB-KW"/>
</dbReference>
<evidence type="ECO:0000256" key="12">
    <source>
        <dbReference type="RuleBase" id="RU363035"/>
    </source>
</evidence>
<dbReference type="InterPro" id="IPR009008">
    <property type="entry name" value="Val/Leu/Ile-tRNA-synth_edit"/>
</dbReference>
<feature type="region of interest" description="Disordered" evidence="14">
    <location>
        <begin position="221"/>
        <end position="242"/>
    </location>
</feature>
<evidence type="ECO:0000313" key="18">
    <source>
        <dbReference type="WBParaSite" id="nOo.2.0.1.t01850-RA"/>
    </source>
</evidence>
<dbReference type="EC" id="6.1.1.9" evidence="3"/>
<dbReference type="Proteomes" id="UP000271087">
    <property type="component" value="Unassembled WGS sequence"/>
</dbReference>
<name>A0A182E1L1_ONCOC</name>
<dbReference type="Pfam" id="PF00133">
    <property type="entry name" value="tRNA-synt_1"/>
    <property type="match status" value="1"/>
</dbReference>
<dbReference type="NCBIfam" id="TIGR00422">
    <property type="entry name" value="valS"/>
    <property type="match status" value="1"/>
</dbReference>
<dbReference type="Pfam" id="PF08264">
    <property type="entry name" value="Anticodon_1"/>
    <property type="match status" value="1"/>
</dbReference>
<dbReference type="InterPro" id="IPR013155">
    <property type="entry name" value="M/V/L/I-tRNA-synth_anticd-bd"/>
</dbReference>
<dbReference type="InterPro" id="IPR023780">
    <property type="entry name" value="Chromo_domain"/>
</dbReference>
<gene>
    <name evidence="16" type="ORF">NOO_LOCUS1850</name>
</gene>
<organism evidence="18">
    <name type="scientific">Onchocerca ochengi</name>
    <name type="common">Filarial nematode worm</name>
    <dbReference type="NCBI Taxonomy" id="42157"/>
    <lineage>
        <taxon>Eukaryota</taxon>
        <taxon>Metazoa</taxon>
        <taxon>Ecdysozoa</taxon>
        <taxon>Nematoda</taxon>
        <taxon>Chromadorea</taxon>
        <taxon>Rhabditida</taxon>
        <taxon>Spirurina</taxon>
        <taxon>Spiruromorpha</taxon>
        <taxon>Filarioidea</taxon>
        <taxon>Onchocercidae</taxon>
        <taxon>Onchocerca</taxon>
    </lineage>
</organism>
<feature type="compositionally biased region" description="Acidic residues" evidence="14">
    <location>
        <begin position="146"/>
        <end position="156"/>
    </location>
</feature>
<dbReference type="GO" id="GO:0005634">
    <property type="term" value="C:nucleus"/>
    <property type="evidence" value="ECO:0007669"/>
    <property type="project" value="UniProtKB-SubCell"/>
</dbReference>
<comment type="similarity">
    <text evidence="2 12">Belongs to the class-I aminoacyl-tRNA synthetase family.</text>
</comment>
<evidence type="ECO:0000256" key="7">
    <source>
        <dbReference type="ARBA" id="ARBA00022917"/>
    </source>
</evidence>
<dbReference type="PROSITE" id="PS00598">
    <property type="entry name" value="CHROMO_1"/>
    <property type="match status" value="1"/>
</dbReference>
<dbReference type="SUPFAM" id="SSF52374">
    <property type="entry name" value="Nucleotidylyl transferase"/>
    <property type="match status" value="1"/>
</dbReference>
<dbReference type="FunFam" id="3.90.740.10:FF:000005">
    <property type="entry name" value="Valine--tRNA ligase, mitochondrial"/>
    <property type="match status" value="1"/>
</dbReference>
<evidence type="ECO:0000313" key="17">
    <source>
        <dbReference type="Proteomes" id="UP000271087"/>
    </source>
</evidence>
<dbReference type="Pfam" id="PF00385">
    <property type="entry name" value="Chromo"/>
    <property type="match status" value="1"/>
</dbReference>
<evidence type="ECO:0000256" key="2">
    <source>
        <dbReference type="ARBA" id="ARBA00005594"/>
    </source>
</evidence>
<dbReference type="PROSITE" id="PS00178">
    <property type="entry name" value="AA_TRNA_LIGASE_I"/>
    <property type="match status" value="1"/>
</dbReference>
<dbReference type="SUPFAM" id="SSF54160">
    <property type="entry name" value="Chromo domain-like"/>
    <property type="match status" value="1"/>
</dbReference>
<dbReference type="InterPro" id="IPR016197">
    <property type="entry name" value="Chromo-like_dom_sf"/>
</dbReference>
<keyword evidence="13" id="KW-0175">Coiled coil</keyword>
<keyword evidence="7 12" id="KW-0648">Protein biosynthesis</keyword>
<proteinExistence type="inferred from homology"/>
<dbReference type="InterPro" id="IPR002303">
    <property type="entry name" value="Valyl-tRNA_ligase"/>
</dbReference>
<feature type="domain" description="Chromo" evidence="15">
    <location>
        <begin position="156"/>
        <end position="208"/>
    </location>
</feature>
<keyword evidence="6 12" id="KW-0067">ATP-binding</keyword>
<evidence type="ECO:0000256" key="3">
    <source>
        <dbReference type="ARBA" id="ARBA00013169"/>
    </source>
</evidence>
<dbReference type="CDD" id="cd00024">
    <property type="entry name" value="CD_CSD"/>
    <property type="match status" value="1"/>
</dbReference>
<dbReference type="Gene3D" id="3.40.50.620">
    <property type="entry name" value="HUPs"/>
    <property type="match status" value="2"/>
</dbReference>
<dbReference type="FunFam" id="3.40.50.620:FF:000020">
    <property type="entry name" value="Valine--tRNA ligase, mitochondrial"/>
    <property type="match status" value="1"/>
</dbReference>
<dbReference type="CDD" id="cd07962">
    <property type="entry name" value="Anticodon_Ia_Val"/>
    <property type="match status" value="1"/>
</dbReference>
<dbReference type="PANTHER" id="PTHR11946">
    <property type="entry name" value="VALYL-TRNA SYNTHETASES"/>
    <property type="match status" value="1"/>
</dbReference>
<feature type="coiled-coil region" evidence="13">
    <location>
        <begin position="68"/>
        <end position="95"/>
    </location>
</feature>
<dbReference type="FunFam" id="1.10.730.10:FF:000009">
    <property type="entry name" value="Valine--tRNA ligase, mitochondrial"/>
    <property type="match status" value="1"/>
</dbReference>
<dbReference type="HAMAP" id="MF_02004">
    <property type="entry name" value="Val_tRNA_synth_type1"/>
    <property type="match status" value="1"/>
</dbReference>
<evidence type="ECO:0000256" key="11">
    <source>
        <dbReference type="ARBA" id="ARBA00047552"/>
    </source>
</evidence>
<keyword evidence="4 12" id="KW-0436">Ligase</keyword>
<evidence type="ECO:0000256" key="4">
    <source>
        <dbReference type="ARBA" id="ARBA00022598"/>
    </source>
</evidence>
<dbReference type="PROSITE" id="PS50013">
    <property type="entry name" value="CHROMO_2"/>
    <property type="match status" value="1"/>
</dbReference>
<dbReference type="GO" id="GO:0005829">
    <property type="term" value="C:cytosol"/>
    <property type="evidence" value="ECO:0007669"/>
    <property type="project" value="TreeGrafter"/>
</dbReference>
<dbReference type="InterPro" id="IPR001412">
    <property type="entry name" value="aa-tRNA-synth_I_CS"/>
</dbReference>
<accession>A0A182E1L1</accession>
<dbReference type="PRINTS" id="PR00986">
    <property type="entry name" value="TRNASYNTHVAL"/>
</dbReference>
<dbReference type="InterPro" id="IPR033705">
    <property type="entry name" value="Anticodon_Ia_Val"/>
</dbReference>
<dbReference type="CDD" id="cd00817">
    <property type="entry name" value="ValRS_core"/>
    <property type="match status" value="1"/>
</dbReference>
<dbReference type="InterPro" id="IPR002300">
    <property type="entry name" value="aa-tRNA-synth_Ia"/>
</dbReference>
<dbReference type="STRING" id="42157.A0A182E1L1"/>
<dbReference type="OrthoDB" id="629407at2759"/>
<evidence type="ECO:0000256" key="1">
    <source>
        <dbReference type="ARBA" id="ARBA00004123"/>
    </source>
</evidence>
<comment type="catalytic activity">
    <reaction evidence="11">
        <text>tRNA(Val) + L-valine + ATP = L-valyl-tRNA(Val) + AMP + diphosphate</text>
        <dbReference type="Rhea" id="RHEA:10704"/>
        <dbReference type="Rhea" id="RHEA-COMP:9672"/>
        <dbReference type="Rhea" id="RHEA-COMP:9708"/>
        <dbReference type="ChEBI" id="CHEBI:30616"/>
        <dbReference type="ChEBI" id="CHEBI:33019"/>
        <dbReference type="ChEBI" id="CHEBI:57762"/>
        <dbReference type="ChEBI" id="CHEBI:78442"/>
        <dbReference type="ChEBI" id="CHEBI:78537"/>
        <dbReference type="ChEBI" id="CHEBI:456215"/>
        <dbReference type="EC" id="6.1.1.9"/>
    </reaction>
</comment>
<dbReference type="SUPFAM" id="SSF50677">
    <property type="entry name" value="ValRS/IleRS/LeuRS editing domain"/>
    <property type="match status" value="1"/>
</dbReference>
<feature type="compositionally biased region" description="Basic and acidic residues" evidence="14">
    <location>
        <begin position="102"/>
        <end position="112"/>
    </location>
</feature>
<evidence type="ECO:0000256" key="8">
    <source>
        <dbReference type="ARBA" id="ARBA00023146"/>
    </source>
</evidence>
<dbReference type="EMBL" id="UYRW01000257">
    <property type="protein sequence ID" value="VDK65065.1"/>
    <property type="molecule type" value="Genomic_DNA"/>
</dbReference>
<evidence type="ECO:0000256" key="13">
    <source>
        <dbReference type="SAM" id="Coils"/>
    </source>
</evidence>
<evidence type="ECO:0000259" key="15">
    <source>
        <dbReference type="PROSITE" id="PS50013"/>
    </source>
</evidence>
<evidence type="ECO:0000256" key="10">
    <source>
        <dbReference type="ARBA" id="ARBA00029936"/>
    </source>
</evidence>
<reference evidence="18" key="1">
    <citation type="submission" date="2016-06" db="UniProtKB">
        <authorList>
            <consortium name="WormBaseParasite"/>
        </authorList>
    </citation>
    <scope>IDENTIFICATION</scope>
</reference>
<evidence type="ECO:0000256" key="5">
    <source>
        <dbReference type="ARBA" id="ARBA00022741"/>
    </source>
</evidence>
<keyword evidence="17" id="KW-1185">Reference proteome</keyword>
<dbReference type="GO" id="GO:0002161">
    <property type="term" value="F:aminoacyl-tRNA deacylase activity"/>
    <property type="evidence" value="ECO:0007669"/>
    <property type="project" value="InterPro"/>
</dbReference>
<keyword evidence="5 12" id="KW-0547">Nucleotide-binding</keyword>
<evidence type="ECO:0000256" key="6">
    <source>
        <dbReference type="ARBA" id="ARBA00022840"/>
    </source>
</evidence>
<dbReference type="InterPro" id="IPR023779">
    <property type="entry name" value="Chromodomain_CS"/>
</dbReference>
<dbReference type="FunFam" id="3.40.50.620:FF:000119">
    <property type="entry name" value="Putative valine--tRNA ligase-like"/>
    <property type="match status" value="1"/>
</dbReference>
<dbReference type="PANTHER" id="PTHR11946:SF109">
    <property type="entry name" value="VALINE--TRNA LIGASE"/>
    <property type="match status" value="1"/>
</dbReference>
<dbReference type="SUPFAM" id="SSF47323">
    <property type="entry name" value="Anticodon-binding domain of a subclass of class I aminoacyl-tRNA synthetases"/>
    <property type="match status" value="1"/>
</dbReference>
<feature type="region of interest" description="Disordered" evidence="14">
    <location>
        <begin position="100"/>
        <end position="158"/>
    </location>
</feature>
<evidence type="ECO:0000256" key="14">
    <source>
        <dbReference type="SAM" id="MobiDB-lite"/>
    </source>
</evidence>